<feature type="compositionally biased region" description="Low complexity" evidence="4">
    <location>
        <begin position="74"/>
        <end position="100"/>
    </location>
</feature>
<keyword evidence="3" id="KW-0677">Repeat</keyword>
<dbReference type="Gene3D" id="3.80.10.10">
    <property type="entry name" value="Ribonuclease Inhibitor"/>
    <property type="match status" value="2"/>
</dbReference>
<dbReference type="InterPro" id="IPR032675">
    <property type="entry name" value="LRR_dom_sf"/>
</dbReference>
<evidence type="ECO:0000256" key="1">
    <source>
        <dbReference type="ARBA" id="ARBA00022614"/>
    </source>
</evidence>
<dbReference type="EMBL" id="KV425588">
    <property type="protein sequence ID" value="KZT23098.1"/>
    <property type="molecule type" value="Genomic_DNA"/>
</dbReference>
<dbReference type="PANTHER" id="PTHR24373">
    <property type="entry name" value="SLIT RELATED LEUCINE-RICH REPEAT NEURONAL PROTEIN"/>
    <property type="match status" value="1"/>
</dbReference>
<dbReference type="SUPFAM" id="SSF52058">
    <property type="entry name" value="L domain-like"/>
    <property type="match status" value="1"/>
</dbReference>
<evidence type="ECO:0000256" key="3">
    <source>
        <dbReference type="ARBA" id="ARBA00022737"/>
    </source>
</evidence>
<gene>
    <name evidence="5" type="ORF">NEOLEDRAFT_1118412</name>
</gene>
<dbReference type="InterPro" id="IPR001611">
    <property type="entry name" value="Leu-rich_rpt"/>
</dbReference>
<accession>A0A165QZD7</accession>
<keyword evidence="2" id="KW-0732">Signal</keyword>
<dbReference type="InterPro" id="IPR003591">
    <property type="entry name" value="Leu-rich_rpt_typical-subtyp"/>
</dbReference>
<dbReference type="Pfam" id="PF00560">
    <property type="entry name" value="LRR_1"/>
    <property type="match status" value="1"/>
</dbReference>
<protein>
    <submittedName>
        <fullName evidence="5">L domain-like protein</fullName>
    </submittedName>
</protein>
<keyword evidence="1" id="KW-0433">Leucine-rich repeat</keyword>
<evidence type="ECO:0000256" key="2">
    <source>
        <dbReference type="ARBA" id="ARBA00022729"/>
    </source>
</evidence>
<dbReference type="Pfam" id="PF13855">
    <property type="entry name" value="LRR_8"/>
    <property type="match status" value="1"/>
</dbReference>
<evidence type="ECO:0000313" key="6">
    <source>
        <dbReference type="Proteomes" id="UP000076761"/>
    </source>
</evidence>
<feature type="compositionally biased region" description="Polar residues" evidence="4">
    <location>
        <begin position="106"/>
        <end position="118"/>
    </location>
</feature>
<dbReference type="AlphaFoldDB" id="A0A165QZD7"/>
<dbReference type="PRINTS" id="PR00019">
    <property type="entry name" value="LEURICHRPT"/>
</dbReference>
<evidence type="ECO:0000313" key="5">
    <source>
        <dbReference type="EMBL" id="KZT23098.1"/>
    </source>
</evidence>
<dbReference type="STRING" id="1314782.A0A165QZD7"/>
<dbReference type="InParanoid" id="A0A165QZD7"/>
<organism evidence="5 6">
    <name type="scientific">Neolentinus lepideus HHB14362 ss-1</name>
    <dbReference type="NCBI Taxonomy" id="1314782"/>
    <lineage>
        <taxon>Eukaryota</taxon>
        <taxon>Fungi</taxon>
        <taxon>Dikarya</taxon>
        <taxon>Basidiomycota</taxon>
        <taxon>Agaricomycotina</taxon>
        <taxon>Agaricomycetes</taxon>
        <taxon>Gloeophyllales</taxon>
        <taxon>Gloeophyllaceae</taxon>
        <taxon>Neolentinus</taxon>
    </lineage>
</organism>
<dbReference type="Pfam" id="PF13516">
    <property type="entry name" value="LRR_6"/>
    <property type="match status" value="1"/>
</dbReference>
<feature type="compositionally biased region" description="Polar residues" evidence="4">
    <location>
        <begin position="25"/>
        <end position="73"/>
    </location>
</feature>
<feature type="region of interest" description="Disordered" evidence="4">
    <location>
        <begin position="19"/>
        <end position="150"/>
    </location>
</feature>
<sequence length="892" mass="96879">MAAEADVWLWSCTGREERQFGVRFTNASSKGTHTMSRIPQSSSSRPTAKQTPSKPTLGTPSRSLVPPSSKSRATSPSLSPTSPSPRIRVKSAVSSPVAARARVDSTASPRTRVNSSLGPRQAAKSPVRKTTKPPSPADAEPLPSTSKPALSIREAIALKRAEAKKAQAPKSTFDELGEVDANFRPMQKQEEDDFDLGRPSVRETIDRSRSSGQINLSTRALKCLPSALFEVHLGVTPDPLPSLLEEPSLPESTARPKYKNGGEVPAWYEAQDLQVLKAWSNEIVEIQHEISLFGSLQTVDLHNNRLTSLPDTFADLTELVYLDLSQNSLTSLPSNIFALPNLIHLNVAHNSLTSFPLRSPFTPEAQAKSRQNRSSGFFEPTVSRAQAPLPKLQTLDASHNDIPATAIDHDPGDLPPSLIRLDLSVNPLETGTAACVSLLRATGQLPKLRELRLEKAIISDRSFPSDLLADLASPFPALRLLDCGESHATLTAVHAALSPLSKQLSFDYTTEDPPEGTLRVLVGKKVVKEAWEIEAERRAKVRGGRRVVEDGPEGPFGRADTPVKDVVKEAWEIEAEQGLLTEGAKRRARAAATMQAQIPRAAPSAAAKPPALASPPLQTLSLSNPQFYNERTQALTLPPSKPPSKAKAAPHARAFSLVIPAWNGDADAVDRVELALPTPTVPLAEIAVEPLAQTLRVLVLANRRMDPVVRLPTSDGIFLPYLEELSLEGCGFGDSVPVFRADANGGVSPSGRTSEQLLPLLSKLFPSLQTLDLSDNVVTSEALTDETLSGLILTSATRKGLRHLRLRGNRLDSLDGFAAIAEHFKGNRDFPEWKLEELDLRDNSIGKLPPELGLLPLDVFLVDGNVFRVPQRRIWEREGTKGLLSWLRGRIE</sequence>
<proteinExistence type="predicted"/>
<dbReference type="SMART" id="SM00369">
    <property type="entry name" value="LRR_TYP"/>
    <property type="match status" value="5"/>
</dbReference>
<name>A0A165QZD7_9AGAM</name>
<dbReference type="PANTHER" id="PTHR24373:SF275">
    <property type="entry name" value="TIR DOMAIN-CONTAINING PROTEIN"/>
    <property type="match status" value="1"/>
</dbReference>
<evidence type="ECO:0000256" key="4">
    <source>
        <dbReference type="SAM" id="MobiDB-lite"/>
    </source>
</evidence>
<dbReference type="Proteomes" id="UP000076761">
    <property type="component" value="Unassembled WGS sequence"/>
</dbReference>
<dbReference type="PROSITE" id="PS51450">
    <property type="entry name" value="LRR"/>
    <property type="match status" value="3"/>
</dbReference>
<keyword evidence="6" id="KW-1185">Reference proteome</keyword>
<dbReference type="OrthoDB" id="1517790at2759"/>
<reference evidence="5 6" key="1">
    <citation type="journal article" date="2016" name="Mol. Biol. Evol.">
        <title>Comparative Genomics of Early-Diverging Mushroom-Forming Fungi Provides Insights into the Origins of Lignocellulose Decay Capabilities.</title>
        <authorList>
            <person name="Nagy L.G."/>
            <person name="Riley R."/>
            <person name="Tritt A."/>
            <person name="Adam C."/>
            <person name="Daum C."/>
            <person name="Floudas D."/>
            <person name="Sun H."/>
            <person name="Yadav J.S."/>
            <person name="Pangilinan J."/>
            <person name="Larsson K.H."/>
            <person name="Matsuura K."/>
            <person name="Barry K."/>
            <person name="Labutti K."/>
            <person name="Kuo R."/>
            <person name="Ohm R.A."/>
            <person name="Bhattacharya S.S."/>
            <person name="Shirouzu T."/>
            <person name="Yoshinaga Y."/>
            <person name="Martin F.M."/>
            <person name="Grigoriev I.V."/>
            <person name="Hibbett D.S."/>
        </authorList>
    </citation>
    <scope>NUCLEOTIDE SEQUENCE [LARGE SCALE GENOMIC DNA]</scope>
    <source>
        <strain evidence="5 6">HHB14362 ss-1</strain>
    </source>
</reference>
<dbReference type="InterPro" id="IPR050328">
    <property type="entry name" value="Dev_Immune_Receptor"/>
</dbReference>